<comment type="caution">
    <text evidence="2">The sequence shown here is derived from an EMBL/GenBank/DDBJ whole genome shotgun (WGS) entry which is preliminary data.</text>
</comment>
<dbReference type="EMBL" id="JACDXW010000003">
    <property type="protein sequence ID" value="MCB5363537.1"/>
    <property type="molecule type" value="Genomic_DNA"/>
</dbReference>
<dbReference type="CDD" id="cd03116">
    <property type="entry name" value="MobB"/>
    <property type="match status" value="1"/>
</dbReference>
<dbReference type="RefSeq" id="WP_226953882.1">
    <property type="nucleotide sequence ID" value="NZ_JACDXW010000003.1"/>
</dbReference>
<dbReference type="Pfam" id="PF03205">
    <property type="entry name" value="MobB"/>
    <property type="match status" value="1"/>
</dbReference>
<name>A0ABS8CBY9_9BURK</name>
<dbReference type="PANTHER" id="PTHR40072:SF1">
    <property type="entry name" value="MOLYBDOPTERIN-GUANINE DINUCLEOTIDE BIOSYNTHESIS ADAPTER PROTEIN"/>
    <property type="match status" value="1"/>
</dbReference>
<sequence>MQHLIGLAGWSGAGKTTLLERVIPVLVAKGLSVSTLKHAHHAFDIDKPGKDSYRHRQAGASQVMVASGKRWALMEELTDAKEPELPELLGHMRAVDLIIVEGYKRHGHTKIEVHRQANGKPWIHPEDPLVRAIASDVPPPEGCALPWAHLDDAQGVAGLMLAHALPWTQEAL</sequence>
<dbReference type="PANTHER" id="PTHR40072">
    <property type="entry name" value="MOLYBDOPTERIN-GUANINE DINUCLEOTIDE BIOSYNTHESIS ADAPTER PROTEIN-RELATED"/>
    <property type="match status" value="1"/>
</dbReference>
<dbReference type="InterPro" id="IPR052539">
    <property type="entry name" value="MGD_biosynthesis_adapter"/>
</dbReference>
<gene>
    <name evidence="2" type="primary">mobB</name>
    <name evidence="2" type="ORF">H0484_07220</name>
</gene>
<organism evidence="2 3">
    <name type="scientific">Mesopusillimonas faecipullorum</name>
    <dbReference type="NCBI Taxonomy" id="2755040"/>
    <lineage>
        <taxon>Bacteria</taxon>
        <taxon>Pseudomonadati</taxon>
        <taxon>Pseudomonadota</taxon>
        <taxon>Betaproteobacteria</taxon>
        <taxon>Burkholderiales</taxon>
        <taxon>Alcaligenaceae</taxon>
        <taxon>Mesopusillimonas</taxon>
    </lineage>
</organism>
<evidence type="ECO:0000313" key="2">
    <source>
        <dbReference type="EMBL" id="MCB5363537.1"/>
    </source>
</evidence>
<dbReference type="NCBIfam" id="TIGR00176">
    <property type="entry name" value="mobB"/>
    <property type="match status" value="1"/>
</dbReference>
<reference evidence="2 3" key="1">
    <citation type="submission" date="2020-07" db="EMBL/GenBank/DDBJ databases">
        <title>Pusillimonas sp. nov., isolated from poultry manure in Taiwan.</title>
        <authorList>
            <person name="Lin S.-Y."/>
            <person name="Tang Y.-S."/>
            <person name="Young C.-C."/>
        </authorList>
    </citation>
    <scope>NUCLEOTIDE SEQUENCE [LARGE SCALE GENOMIC DNA]</scope>
    <source>
        <strain evidence="2 3">CC-YST705</strain>
    </source>
</reference>
<proteinExistence type="predicted"/>
<dbReference type="InterPro" id="IPR027417">
    <property type="entry name" value="P-loop_NTPase"/>
</dbReference>
<evidence type="ECO:0000313" key="3">
    <source>
        <dbReference type="Proteomes" id="UP000776983"/>
    </source>
</evidence>
<evidence type="ECO:0000259" key="1">
    <source>
        <dbReference type="Pfam" id="PF03205"/>
    </source>
</evidence>
<dbReference type="InterPro" id="IPR004435">
    <property type="entry name" value="MobB_dom"/>
</dbReference>
<accession>A0ABS8CBY9</accession>
<dbReference type="Gene3D" id="3.40.50.300">
    <property type="entry name" value="P-loop containing nucleotide triphosphate hydrolases"/>
    <property type="match status" value="1"/>
</dbReference>
<dbReference type="SUPFAM" id="SSF52540">
    <property type="entry name" value="P-loop containing nucleoside triphosphate hydrolases"/>
    <property type="match status" value="1"/>
</dbReference>
<keyword evidence="3" id="KW-1185">Reference proteome</keyword>
<feature type="domain" description="Molybdopterin-guanine dinucleotide biosynthesis protein B (MobB)" evidence="1">
    <location>
        <begin position="5"/>
        <end position="136"/>
    </location>
</feature>
<protein>
    <submittedName>
        <fullName evidence="2">Molybdopterin-guanine dinucleotide biosynthesis protein B</fullName>
    </submittedName>
</protein>
<dbReference type="Proteomes" id="UP000776983">
    <property type="component" value="Unassembled WGS sequence"/>
</dbReference>